<organism evidence="2 3">
    <name type="scientific">Rhizobium rhizogenes</name>
    <name type="common">Agrobacterium rhizogenes</name>
    <dbReference type="NCBI Taxonomy" id="359"/>
    <lineage>
        <taxon>Bacteria</taxon>
        <taxon>Pseudomonadati</taxon>
        <taxon>Pseudomonadota</taxon>
        <taxon>Alphaproteobacteria</taxon>
        <taxon>Hyphomicrobiales</taxon>
        <taxon>Rhizobiaceae</taxon>
        <taxon>Rhizobium/Agrobacterium group</taxon>
        <taxon>Rhizobium</taxon>
    </lineage>
</organism>
<dbReference type="Gene3D" id="2.40.100.20">
    <property type="match status" value="1"/>
</dbReference>
<protein>
    <submittedName>
        <fullName evidence="2">MFS transporter</fullName>
    </submittedName>
</protein>
<accession>A0AA94VA57</accession>
<evidence type="ECO:0000313" key="3">
    <source>
        <dbReference type="Proteomes" id="UP000320858"/>
    </source>
</evidence>
<dbReference type="InterPro" id="IPR029000">
    <property type="entry name" value="Cyclophilin-like_dom_sf"/>
</dbReference>
<sequence>MSFRMAFGGHSMTATLFDNPSARELMKMLPLDLTIEDYSTNEKIAYLPRKLTQVTDTPFDNARPGDIAYYAPWGNLVFYYDSYRYSKGLIRLGRFDDGFEPLLTRGEFSLRIERACQR</sequence>
<dbReference type="SUPFAM" id="SSF50891">
    <property type="entry name" value="Cyclophilin-like"/>
    <property type="match status" value="1"/>
</dbReference>
<name>A0AA94VA57_RHIRH</name>
<dbReference type="Pfam" id="PF18050">
    <property type="entry name" value="Cyclophil_like2"/>
    <property type="match status" value="1"/>
</dbReference>
<reference evidence="2 3" key="1">
    <citation type="journal article" date="2019" name="Appl. Microbiol. Biotechnol.">
        <title>Differential efficiency of wild type rhizogenic strains for rol gene transformation of plants.</title>
        <authorList>
            <person name="Desmet S."/>
            <person name="De Keyser E."/>
            <person name="Van Vaerenbergh J."/>
            <person name="Baeyen S."/>
            <person name="Van Huylenbroeck J."/>
            <person name="Geelen D."/>
            <person name="Dhooghe E."/>
        </authorList>
    </citation>
    <scope>NUCLEOTIDE SEQUENCE [LARGE SCALE GENOMIC DNA]</scope>
    <source>
        <strain evidence="2 3">B 4.1</strain>
    </source>
</reference>
<evidence type="ECO:0000313" key="2">
    <source>
        <dbReference type="EMBL" id="TRA86102.1"/>
    </source>
</evidence>
<evidence type="ECO:0000259" key="1">
    <source>
        <dbReference type="Pfam" id="PF18050"/>
    </source>
</evidence>
<dbReference type="InterPro" id="IPR041183">
    <property type="entry name" value="Cyclophilin-like"/>
</dbReference>
<proteinExistence type="predicted"/>
<dbReference type="EMBL" id="SGOB01000006">
    <property type="protein sequence ID" value="TRA86102.1"/>
    <property type="molecule type" value="Genomic_DNA"/>
</dbReference>
<comment type="caution">
    <text evidence="2">The sequence shown here is derived from an EMBL/GenBank/DDBJ whole genome shotgun (WGS) entry which is preliminary data.</text>
</comment>
<dbReference type="AlphaFoldDB" id="A0AA94VA57"/>
<dbReference type="Proteomes" id="UP000320858">
    <property type="component" value="Unassembled WGS sequence"/>
</dbReference>
<gene>
    <name evidence="2" type="ORF">EXN24_21915</name>
</gene>
<feature type="domain" description="Cyclophilin-like" evidence="1">
    <location>
        <begin position="5"/>
        <end position="113"/>
    </location>
</feature>